<gene>
    <name evidence="5" type="ORF">HNR02_006481</name>
</gene>
<dbReference type="Proteomes" id="UP000549616">
    <property type="component" value="Unassembled WGS sequence"/>
</dbReference>
<name>A0A853BF39_9PSEU</name>
<dbReference type="GO" id="GO:0012505">
    <property type="term" value="C:endomembrane system"/>
    <property type="evidence" value="ECO:0007669"/>
    <property type="project" value="UniProtKB-ARBA"/>
</dbReference>
<dbReference type="GO" id="GO:0048194">
    <property type="term" value="P:Golgi vesicle budding"/>
    <property type="evidence" value="ECO:0007669"/>
    <property type="project" value="TreeGrafter"/>
</dbReference>
<dbReference type="GO" id="GO:0006890">
    <property type="term" value="P:retrograde vesicle-mediated transport, Golgi to endoplasmic reticulum"/>
    <property type="evidence" value="ECO:0007669"/>
    <property type="project" value="TreeGrafter"/>
</dbReference>
<keyword evidence="4" id="KW-0472">Membrane</keyword>
<evidence type="ECO:0000256" key="3">
    <source>
        <dbReference type="ARBA" id="ARBA00023121"/>
    </source>
</evidence>
<dbReference type="RefSeq" id="WP_179777333.1">
    <property type="nucleotide sequence ID" value="NZ_JACCFK010000002.1"/>
</dbReference>
<dbReference type="PANTHER" id="PTHR12704">
    <property type="entry name" value="TRANS-GOLGI PROTEIN GMX33"/>
    <property type="match status" value="1"/>
</dbReference>
<dbReference type="EMBL" id="JACCFK010000002">
    <property type="protein sequence ID" value="NYI93106.1"/>
    <property type="molecule type" value="Genomic_DNA"/>
</dbReference>
<sequence>MTDTLLVEDLMLLLLDDETGTPAGAGTLHYTLGGAVLVDLALRGRIGTDGDDRRLNGPRVFVTGEGPLRDPLLQTVYDRIAERPQRVQPLLLAIGGGLREPVIERLLERGLIRHEKRRVLGLFRMNALPAADGRREAGLRERIGAALEDGEDPDARTAALIALLSASGALPAVRPALPRSRTALARAKDFEKGNWGAEAVSTAVTRTAAAIAAAGAAAAAAVTVTTTS</sequence>
<evidence type="ECO:0000313" key="6">
    <source>
        <dbReference type="Proteomes" id="UP000549616"/>
    </source>
</evidence>
<dbReference type="PANTHER" id="PTHR12704:SF2">
    <property type="entry name" value="GOLGI PHOSPHOPROTEIN 3 HOMOLOG SAURON"/>
    <property type="match status" value="1"/>
</dbReference>
<keyword evidence="3" id="KW-0446">Lipid-binding</keyword>
<comment type="caution">
    <text evidence="5">The sequence shown here is derived from an EMBL/GenBank/DDBJ whole genome shotgun (WGS) entry which is preliminary data.</text>
</comment>
<comment type="subcellular location">
    <subcellularLocation>
        <location evidence="1">Golgi apparatus membrane</location>
        <topology evidence="1">Peripheral membrane protein</topology>
        <orientation evidence="1">Cytoplasmic side</orientation>
    </subcellularLocation>
</comment>
<dbReference type="InterPro" id="IPR008628">
    <property type="entry name" value="GPP34-like"/>
</dbReference>
<evidence type="ECO:0000256" key="4">
    <source>
        <dbReference type="ARBA" id="ARBA00023136"/>
    </source>
</evidence>
<organism evidence="5 6">
    <name type="scientific">Amycolatopsis endophytica</name>
    <dbReference type="NCBI Taxonomy" id="860233"/>
    <lineage>
        <taxon>Bacteria</taxon>
        <taxon>Bacillati</taxon>
        <taxon>Actinomycetota</taxon>
        <taxon>Actinomycetes</taxon>
        <taxon>Pseudonocardiales</taxon>
        <taxon>Pseudonocardiaceae</taxon>
        <taxon>Amycolatopsis</taxon>
    </lineage>
</organism>
<evidence type="ECO:0000256" key="1">
    <source>
        <dbReference type="ARBA" id="ARBA00004255"/>
    </source>
</evidence>
<dbReference type="GO" id="GO:0005829">
    <property type="term" value="C:cytosol"/>
    <property type="evidence" value="ECO:0007669"/>
    <property type="project" value="TreeGrafter"/>
</dbReference>
<evidence type="ECO:0000256" key="2">
    <source>
        <dbReference type="ARBA" id="ARBA00023034"/>
    </source>
</evidence>
<proteinExistence type="predicted"/>
<keyword evidence="2" id="KW-0333">Golgi apparatus</keyword>
<reference evidence="5 6" key="1">
    <citation type="submission" date="2020-07" db="EMBL/GenBank/DDBJ databases">
        <title>Sequencing the genomes of 1000 actinobacteria strains.</title>
        <authorList>
            <person name="Klenk H.-P."/>
        </authorList>
    </citation>
    <scope>NUCLEOTIDE SEQUENCE [LARGE SCALE GENOMIC DNA]</scope>
    <source>
        <strain evidence="5 6">DSM 104006</strain>
    </source>
</reference>
<dbReference type="Gene3D" id="1.10.3630.10">
    <property type="entry name" value="yeast vps74-n-term truncation variant domain like"/>
    <property type="match status" value="1"/>
</dbReference>
<dbReference type="GO" id="GO:0043001">
    <property type="term" value="P:Golgi to plasma membrane protein transport"/>
    <property type="evidence" value="ECO:0007669"/>
    <property type="project" value="TreeGrafter"/>
</dbReference>
<protein>
    <recommendedName>
        <fullName evidence="7">GPP34 family phosphoprotein</fullName>
    </recommendedName>
</protein>
<dbReference type="AlphaFoldDB" id="A0A853BF39"/>
<accession>A0A853BF39</accession>
<evidence type="ECO:0000313" key="5">
    <source>
        <dbReference type="EMBL" id="NYI93106.1"/>
    </source>
</evidence>
<dbReference type="GO" id="GO:0007030">
    <property type="term" value="P:Golgi organization"/>
    <property type="evidence" value="ECO:0007669"/>
    <property type="project" value="TreeGrafter"/>
</dbReference>
<dbReference type="GO" id="GO:0070273">
    <property type="term" value="F:phosphatidylinositol-4-phosphate binding"/>
    <property type="evidence" value="ECO:0007669"/>
    <property type="project" value="InterPro"/>
</dbReference>
<dbReference type="InterPro" id="IPR038261">
    <property type="entry name" value="GPP34-like_sf"/>
</dbReference>
<keyword evidence="6" id="KW-1185">Reference proteome</keyword>
<evidence type="ECO:0008006" key="7">
    <source>
        <dbReference type="Google" id="ProtNLM"/>
    </source>
</evidence>
<dbReference type="Pfam" id="PF05719">
    <property type="entry name" value="GPP34"/>
    <property type="match status" value="1"/>
</dbReference>